<protein>
    <recommendedName>
        <fullName evidence="6">NAD/GMP synthase domain-containing protein</fullName>
    </recommendedName>
</protein>
<dbReference type="GO" id="GO:0003952">
    <property type="term" value="F:NAD+ synthase (glutamine-hydrolyzing) activity"/>
    <property type="evidence" value="ECO:0007669"/>
    <property type="project" value="InterPro"/>
</dbReference>
<keyword evidence="3" id="KW-0547">Nucleotide-binding</keyword>
<dbReference type="GO" id="GO:0009435">
    <property type="term" value="P:NAD+ biosynthetic process"/>
    <property type="evidence" value="ECO:0007669"/>
    <property type="project" value="InterPro"/>
</dbReference>
<dbReference type="InterPro" id="IPR014729">
    <property type="entry name" value="Rossmann-like_a/b/a_fold"/>
</dbReference>
<dbReference type="Pfam" id="PF02540">
    <property type="entry name" value="NAD_synthase"/>
    <property type="match status" value="1"/>
</dbReference>
<organism evidence="7">
    <name type="scientific">marine sediment metagenome</name>
    <dbReference type="NCBI Taxonomy" id="412755"/>
    <lineage>
        <taxon>unclassified sequences</taxon>
        <taxon>metagenomes</taxon>
        <taxon>ecological metagenomes</taxon>
    </lineage>
</organism>
<comment type="caution">
    <text evidence="7">The sequence shown here is derived from an EMBL/GenBank/DDBJ whole genome shotgun (WGS) entry which is preliminary data.</text>
</comment>
<evidence type="ECO:0000256" key="3">
    <source>
        <dbReference type="ARBA" id="ARBA00022741"/>
    </source>
</evidence>
<feature type="domain" description="NAD/GMP synthase" evidence="6">
    <location>
        <begin position="19"/>
        <end position="103"/>
    </location>
</feature>
<dbReference type="CDD" id="cd00553">
    <property type="entry name" value="NAD_synthase"/>
    <property type="match status" value="1"/>
</dbReference>
<keyword evidence="4" id="KW-0067">ATP-binding</keyword>
<feature type="non-terminal residue" evidence="7">
    <location>
        <position position="169"/>
    </location>
</feature>
<dbReference type="EMBL" id="BARU01028747">
    <property type="protein sequence ID" value="GAH74106.1"/>
    <property type="molecule type" value="Genomic_DNA"/>
</dbReference>
<keyword evidence="5" id="KW-0520">NAD</keyword>
<dbReference type="GO" id="GO:0005524">
    <property type="term" value="F:ATP binding"/>
    <property type="evidence" value="ECO:0007669"/>
    <property type="project" value="UniProtKB-KW"/>
</dbReference>
<evidence type="ECO:0000256" key="4">
    <source>
        <dbReference type="ARBA" id="ARBA00022840"/>
    </source>
</evidence>
<name>X1HVC8_9ZZZZ</name>
<evidence type="ECO:0000259" key="6">
    <source>
        <dbReference type="Pfam" id="PF02540"/>
    </source>
</evidence>
<gene>
    <name evidence="7" type="ORF">S03H2_45841</name>
</gene>
<dbReference type="InterPro" id="IPR022310">
    <property type="entry name" value="NAD/GMP_synthase"/>
</dbReference>
<proteinExistence type="predicted"/>
<dbReference type="InterPro" id="IPR003694">
    <property type="entry name" value="NAD_synthase"/>
</dbReference>
<evidence type="ECO:0000256" key="2">
    <source>
        <dbReference type="ARBA" id="ARBA00022598"/>
    </source>
</evidence>
<evidence type="ECO:0000256" key="5">
    <source>
        <dbReference type="ARBA" id="ARBA00023027"/>
    </source>
</evidence>
<keyword evidence="2" id="KW-0436">Ligase</keyword>
<dbReference type="AlphaFoldDB" id="X1HVC8"/>
<dbReference type="Gene3D" id="3.40.50.620">
    <property type="entry name" value="HUPs"/>
    <property type="match status" value="1"/>
</dbReference>
<dbReference type="GO" id="GO:0005737">
    <property type="term" value="C:cytoplasm"/>
    <property type="evidence" value="ECO:0007669"/>
    <property type="project" value="InterPro"/>
</dbReference>
<comment type="pathway">
    <text evidence="1">Cofactor biosynthesis; NAD(+) biosynthesis.</text>
</comment>
<sequence>MAAQESLMDRMIIDCEKVVNVIVDFIRKRVEEEKKDGVVLGLSGGLDSTTVAILTTKAVGPEKVHALYLPDRDSQERFGVYSQKVAEKLGINFEVKNISKSVKEQGVYKPPIMGITRFLPFLNKLIVFTSNKIIYPLFFREIPFAVTLKKGASAKNILAKIVYNSIAAA</sequence>
<reference evidence="7" key="1">
    <citation type="journal article" date="2014" name="Front. Microbiol.">
        <title>High frequency of phylogenetically diverse reductive dehalogenase-homologous genes in deep subseafloor sedimentary metagenomes.</title>
        <authorList>
            <person name="Kawai M."/>
            <person name="Futagami T."/>
            <person name="Toyoda A."/>
            <person name="Takaki Y."/>
            <person name="Nishi S."/>
            <person name="Hori S."/>
            <person name="Arai W."/>
            <person name="Tsubouchi T."/>
            <person name="Morono Y."/>
            <person name="Uchiyama I."/>
            <person name="Ito T."/>
            <person name="Fujiyama A."/>
            <person name="Inagaki F."/>
            <person name="Takami H."/>
        </authorList>
    </citation>
    <scope>NUCLEOTIDE SEQUENCE</scope>
    <source>
        <strain evidence="7">Expedition CK06-06</strain>
    </source>
</reference>
<dbReference type="GO" id="GO:0004359">
    <property type="term" value="F:glutaminase activity"/>
    <property type="evidence" value="ECO:0007669"/>
    <property type="project" value="InterPro"/>
</dbReference>
<evidence type="ECO:0000256" key="1">
    <source>
        <dbReference type="ARBA" id="ARBA00004790"/>
    </source>
</evidence>
<evidence type="ECO:0000313" key="7">
    <source>
        <dbReference type="EMBL" id="GAH74106.1"/>
    </source>
</evidence>
<dbReference type="SUPFAM" id="SSF52402">
    <property type="entry name" value="Adenine nucleotide alpha hydrolases-like"/>
    <property type="match status" value="1"/>
</dbReference>
<accession>X1HVC8</accession>